<keyword evidence="3" id="KW-1185">Reference proteome</keyword>
<proteinExistence type="predicted"/>
<accession>A0AA88YGK5</accession>
<organism evidence="2 3">
    <name type="scientific">Pinctada imbricata</name>
    <name type="common">Atlantic pearl-oyster</name>
    <name type="synonym">Pinctada martensii</name>
    <dbReference type="NCBI Taxonomy" id="66713"/>
    <lineage>
        <taxon>Eukaryota</taxon>
        <taxon>Metazoa</taxon>
        <taxon>Spiralia</taxon>
        <taxon>Lophotrochozoa</taxon>
        <taxon>Mollusca</taxon>
        <taxon>Bivalvia</taxon>
        <taxon>Autobranchia</taxon>
        <taxon>Pteriomorphia</taxon>
        <taxon>Pterioida</taxon>
        <taxon>Pterioidea</taxon>
        <taxon>Pteriidae</taxon>
        <taxon>Pinctada</taxon>
    </lineage>
</organism>
<evidence type="ECO:0000256" key="1">
    <source>
        <dbReference type="SAM" id="Coils"/>
    </source>
</evidence>
<dbReference type="AlphaFoldDB" id="A0AA88YGK5"/>
<reference evidence="2" key="1">
    <citation type="submission" date="2019-08" db="EMBL/GenBank/DDBJ databases">
        <title>The improved chromosome-level genome for the pearl oyster Pinctada fucata martensii using PacBio sequencing and Hi-C.</title>
        <authorList>
            <person name="Zheng Z."/>
        </authorList>
    </citation>
    <scope>NUCLEOTIDE SEQUENCE</scope>
    <source>
        <strain evidence="2">ZZ-2019</strain>
        <tissue evidence="2">Adductor muscle</tissue>
    </source>
</reference>
<name>A0AA88YGK5_PINIB</name>
<dbReference type="Proteomes" id="UP001186944">
    <property type="component" value="Unassembled WGS sequence"/>
</dbReference>
<evidence type="ECO:0000313" key="2">
    <source>
        <dbReference type="EMBL" id="KAK3105071.1"/>
    </source>
</evidence>
<protein>
    <submittedName>
        <fullName evidence="2">Uncharacterized protein</fullName>
    </submittedName>
</protein>
<evidence type="ECO:0000313" key="3">
    <source>
        <dbReference type="Proteomes" id="UP001186944"/>
    </source>
</evidence>
<keyword evidence="1" id="KW-0175">Coiled coil</keyword>
<sequence>MHDFVGIPELELEIKKQLEDVIKEKKIEKQKMENNYHDLVQHESESEIYFKEQYSIIDDRINAIKMTADEEGEKLKQSISSEINQQEEEVENGKHKPQTQTVLYDGVIQTVQQELCLQTASTLNVFVKESIIKLKSLKPMSITIPEIKYHFSKERIDRNEIREMVGRVREKPIIDVDKIEINSTINLKTLGNLFSMCLSPDGSIWIGGSGVVCKMSSDCSSTLRQMWLHGLFTVRRCCCVIRFHRVHR</sequence>
<comment type="caution">
    <text evidence="2">The sequence shown here is derived from an EMBL/GenBank/DDBJ whole genome shotgun (WGS) entry which is preliminary data.</text>
</comment>
<feature type="coiled-coil region" evidence="1">
    <location>
        <begin position="15"/>
        <end position="42"/>
    </location>
</feature>
<gene>
    <name evidence="2" type="ORF">FSP39_016637</name>
</gene>
<dbReference type="EMBL" id="VSWD01000004">
    <property type="protein sequence ID" value="KAK3105071.1"/>
    <property type="molecule type" value="Genomic_DNA"/>
</dbReference>